<keyword evidence="2" id="KW-0472">Membrane</keyword>
<evidence type="ECO:0000256" key="2">
    <source>
        <dbReference type="SAM" id="Phobius"/>
    </source>
</evidence>
<dbReference type="Proteomes" id="UP000789759">
    <property type="component" value="Unassembled WGS sequence"/>
</dbReference>
<dbReference type="AlphaFoldDB" id="A0A9N9GE96"/>
<organism evidence="3 4">
    <name type="scientific">Cetraspora pellucida</name>
    <dbReference type="NCBI Taxonomy" id="1433469"/>
    <lineage>
        <taxon>Eukaryota</taxon>
        <taxon>Fungi</taxon>
        <taxon>Fungi incertae sedis</taxon>
        <taxon>Mucoromycota</taxon>
        <taxon>Glomeromycotina</taxon>
        <taxon>Glomeromycetes</taxon>
        <taxon>Diversisporales</taxon>
        <taxon>Gigasporaceae</taxon>
        <taxon>Cetraspora</taxon>
    </lineage>
</organism>
<protein>
    <submittedName>
        <fullName evidence="3">16785_t:CDS:1</fullName>
    </submittedName>
</protein>
<feature type="coiled-coil region" evidence="1">
    <location>
        <begin position="127"/>
        <end position="154"/>
    </location>
</feature>
<evidence type="ECO:0000256" key="1">
    <source>
        <dbReference type="SAM" id="Coils"/>
    </source>
</evidence>
<gene>
    <name evidence="3" type="ORF">CPELLU_LOCUS7139</name>
</gene>
<keyword evidence="1" id="KW-0175">Coiled coil</keyword>
<keyword evidence="2" id="KW-0812">Transmembrane</keyword>
<keyword evidence="4" id="KW-1185">Reference proteome</keyword>
<feature type="transmembrane region" description="Helical" evidence="2">
    <location>
        <begin position="287"/>
        <end position="306"/>
    </location>
</feature>
<name>A0A9N9GE96_9GLOM</name>
<proteinExistence type="predicted"/>
<accession>A0A9N9GE96</accession>
<dbReference type="EMBL" id="CAJVQA010004679">
    <property type="protein sequence ID" value="CAG8604161.1"/>
    <property type="molecule type" value="Genomic_DNA"/>
</dbReference>
<sequence length="316" mass="36822">MAEKDFMALKAHFHDAYVTSKPMKEWHNIDFYVCKLLENNPELSKNDCFAVCCQSLGSLSNQRKHNNEKIVANNAEIQQKKTIQHQQTTVSAINLVTKEIDELASHKHQREPSNRMLFRETKKICYIESSNLDLENVEESKKSIKNKNVRLQQYVCNNFISCKTILCSTVHSATSTSFVTSNIIYLATSILIMTSNKPIITKATYNEYSAYIICAFNTMIHLVKETVEKLVYEKVRNMLQMGNKLVMNDLIIKKLKNIFQASYSEIKSKIILEMNIEDNQTMKESRFIFFIQYALLDFVFMFRYLMPKVLDHDMLK</sequence>
<dbReference type="OrthoDB" id="2404656at2759"/>
<evidence type="ECO:0000313" key="4">
    <source>
        <dbReference type="Proteomes" id="UP000789759"/>
    </source>
</evidence>
<reference evidence="3" key="1">
    <citation type="submission" date="2021-06" db="EMBL/GenBank/DDBJ databases">
        <authorList>
            <person name="Kallberg Y."/>
            <person name="Tangrot J."/>
            <person name="Rosling A."/>
        </authorList>
    </citation>
    <scope>NUCLEOTIDE SEQUENCE</scope>
    <source>
        <strain evidence="3">FL966</strain>
    </source>
</reference>
<evidence type="ECO:0000313" key="3">
    <source>
        <dbReference type="EMBL" id="CAG8604161.1"/>
    </source>
</evidence>
<keyword evidence="2" id="KW-1133">Transmembrane helix</keyword>
<comment type="caution">
    <text evidence="3">The sequence shown here is derived from an EMBL/GenBank/DDBJ whole genome shotgun (WGS) entry which is preliminary data.</text>
</comment>